<dbReference type="SUPFAM" id="SSF51621">
    <property type="entry name" value="Phosphoenolpyruvate/pyruvate domain"/>
    <property type="match status" value="1"/>
</dbReference>
<dbReference type="InterPro" id="IPR039556">
    <property type="entry name" value="ICL/PEPM"/>
</dbReference>
<reference evidence="1" key="1">
    <citation type="submission" date="2020-10" db="EMBL/GenBank/DDBJ databases">
        <title>Sequencing the genomes of 1000 actinobacteria strains.</title>
        <authorList>
            <person name="Klenk H.-P."/>
        </authorList>
    </citation>
    <scope>NUCLEOTIDE SEQUENCE</scope>
    <source>
        <strain evidence="1">DSM 46832</strain>
    </source>
</reference>
<proteinExistence type="predicted"/>
<comment type="caution">
    <text evidence="1">The sequence shown here is derived from an EMBL/GenBank/DDBJ whole genome shotgun (WGS) entry which is preliminary data.</text>
</comment>
<keyword evidence="1" id="KW-0456">Lyase</keyword>
<dbReference type="Gene3D" id="3.20.20.60">
    <property type="entry name" value="Phosphoenolpyruvate-binding domains"/>
    <property type="match status" value="1"/>
</dbReference>
<keyword evidence="2" id="KW-1185">Reference proteome</keyword>
<dbReference type="EMBL" id="JADBEB010000001">
    <property type="protein sequence ID" value="MBE1488481.1"/>
    <property type="molecule type" value="Genomic_DNA"/>
</dbReference>
<gene>
    <name evidence="1" type="ORF">H4W31_004119</name>
</gene>
<dbReference type="RefSeq" id="WP_192768136.1">
    <property type="nucleotide sequence ID" value="NZ_JADBEB010000001.1"/>
</dbReference>
<dbReference type="Proteomes" id="UP000649753">
    <property type="component" value="Unassembled WGS sequence"/>
</dbReference>
<evidence type="ECO:0000313" key="2">
    <source>
        <dbReference type="Proteomes" id="UP000649753"/>
    </source>
</evidence>
<dbReference type="Pfam" id="PF13714">
    <property type="entry name" value="PEP_mutase"/>
    <property type="match status" value="1"/>
</dbReference>
<organism evidence="1 2">
    <name type="scientific">Plantactinospora soyae</name>
    <dbReference type="NCBI Taxonomy" id="1544732"/>
    <lineage>
        <taxon>Bacteria</taxon>
        <taxon>Bacillati</taxon>
        <taxon>Actinomycetota</taxon>
        <taxon>Actinomycetes</taxon>
        <taxon>Micromonosporales</taxon>
        <taxon>Micromonosporaceae</taxon>
        <taxon>Plantactinospora</taxon>
    </lineage>
</organism>
<name>A0A927M8D8_9ACTN</name>
<dbReference type="CDD" id="cd00377">
    <property type="entry name" value="ICL_PEPM"/>
    <property type="match status" value="1"/>
</dbReference>
<dbReference type="AlphaFoldDB" id="A0A927M8D8"/>
<dbReference type="PANTHER" id="PTHR42905:SF16">
    <property type="entry name" value="CARBOXYPHOSPHONOENOLPYRUVATE PHOSPHONOMUTASE-LIKE PROTEIN (AFU_ORTHOLOGUE AFUA_5G07230)"/>
    <property type="match status" value="1"/>
</dbReference>
<accession>A0A927M8D8</accession>
<protein>
    <submittedName>
        <fullName evidence="1">2-methylisocitrate lyase-like PEP mutase family enzyme</fullName>
    </submittedName>
</protein>
<dbReference type="GO" id="GO:0016829">
    <property type="term" value="F:lyase activity"/>
    <property type="evidence" value="ECO:0007669"/>
    <property type="project" value="UniProtKB-KW"/>
</dbReference>
<dbReference type="Gene3D" id="6.10.250.2750">
    <property type="match status" value="1"/>
</dbReference>
<dbReference type="InterPro" id="IPR040442">
    <property type="entry name" value="Pyrv_kinase-like_dom_sf"/>
</dbReference>
<evidence type="ECO:0000313" key="1">
    <source>
        <dbReference type="EMBL" id="MBE1488481.1"/>
    </source>
</evidence>
<sequence>MSLDAADQHRRAVAFQRLHEGPTFVIPNPWDAGSARVLTQLGFPALATTSGGLAFALGRRDGAGLVSRAETLENIRAIAAATPLPVAADLESGFGDSPDEVAETIRLAAEAGAVGGSVEDATGNPADPILPVADAVRRVEAAVAAARALPFPFTLAARAENFLYGRPDLPDTIRRLRAYEAAGADVLYAPGLPDLDAVRSVCAAVGRPVNALAGGAPAVTVAMLADCGVRRVSVGSTLARVALSAFVDAAREIHETGTFRFGRDVPGYAQMNRLWPDPAR</sequence>
<dbReference type="PANTHER" id="PTHR42905">
    <property type="entry name" value="PHOSPHOENOLPYRUVATE CARBOXYLASE"/>
    <property type="match status" value="1"/>
</dbReference>
<dbReference type="InterPro" id="IPR015813">
    <property type="entry name" value="Pyrv/PenolPyrv_kinase-like_dom"/>
</dbReference>